<evidence type="ECO:0000256" key="1">
    <source>
        <dbReference type="SAM" id="Phobius"/>
    </source>
</evidence>
<dbReference type="STRING" id="996801.BW723_10115"/>
<keyword evidence="3" id="KW-1185">Reference proteome</keyword>
<dbReference type="Gene3D" id="1.10.150.280">
    <property type="entry name" value="AF1531-like domain"/>
    <property type="match status" value="1"/>
</dbReference>
<comment type="caution">
    <text evidence="2">The sequence shown here is derived from an EMBL/GenBank/DDBJ whole genome shotgun (WGS) entry which is preliminary data.</text>
</comment>
<keyword evidence="1" id="KW-0812">Transmembrane</keyword>
<gene>
    <name evidence="2" type="ORF">LPB301_03715</name>
</gene>
<evidence type="ECO:0000313" key="3">
    <source>
        <dbReference type="Proteomes" id="UP000092612"/>
    </source>
</evidence>
<evidence type="ECO:0008006" key="4">
    <source>
        <dbReference type="Google" id="ProtNLM"/>
    </source>
</evidence>
<sequence length="303" mass="35631">MKILKSHFWYNKSQRNGIFLLAIFIIILQIFIFSDILFDDEKIDTNQPELIAFQNQIDSLKLVEIENRKPKIYPFNPNYITDYKGEQLGMSLKEIDRLLSFRKTNKFVNSKEEFQKVTKVSDSLLAKISPYFKFPDWVVARNDKNQKNTSNTNSNTFINSKKYNYKKKIVSTTDINKAIAEDFRTINGIGAAFSERIIKYRSKLQGFSLDDQLYEVWGLEKEVADKVLSVFKIVEQPIIKKVNVNTVEFKQLLKNPYIDYQLCKMIFNYRDEVAELQDISELKNIKGFPLDLYDRITLYLLAE</sequence>
<dbReference type="PANTHER" id="PTHR21180:SF32">
    <property type="entry name" value="ENDONUCLEASE_EXONUCLEASE_PHOSPHATASE FAMILY DOMAIN-CONTAINING PROTEIN 1"/>
    <property type="match status" value="1"/>
</dbReference>
<protein>
    <recommendedName>
        <fullName evidence="4">Competence protein ComEA</fullName>
    </recommendedName>
</protein>
<dbReference type="InterPro" id="IPR010994">
    <property type="entry name" value="RuvA_2-like"/>
</dbReference>
<accession>A0A1B8U5H7</accession>
<dbReference type="PANTHER" id="PTHR21180">
    <property type="entry name" value="ENDONUCLEASE/EXONUCLEASE/PHOSPHATASE FAMILY DOMAIN-CONTAINING PROTEIN 1"/>
    <property type="match status" value="1"/>
</dbReference>
<name>A0A1B8U5H7_9FLAO</name>
<dbReference type="OrthoDB" id="981124at2"/>
<dbReference type="EMBL" id="LSFL01000007">
    <property type="protein sequence ID" value="OBY67130.1"/>
    <property type="molecule type" value="Genomic_DNA"/>
</dbReference>
<dbReference type="AlphaFoldDB" id="A0A1B8U5H7"/>
<dbReference type="Pfam" id="PF12836">
    <property type="entry name" value="HHH_3"/>
    <property type="match status" value="2"/>
</dbReference>
<dbReference type="InterPro" id="IPR051675">
    <property type="entry name" value="Endo/Exo/Phosphatase_dom_1"/>
</dbReference>
<reference evidence="3" key="1">
    <citation type="submission" date="2016-02" db="EMBL/GenBank/DDBJ databases">
        <title>Paenibacillus sp. LPB0068, isolated from Crassostrea gigas.</title>
        <authorList>
            <person name="Shin S.-K."/>
            <person name="Yi H."/>
        </authorList>
    </citation>
    <scope>NUCLEOTIDE SEQUENCE [LARGE SCALE GENOMIC DNA]</scope>
    <source>
        <strain evidence="3">KCTC 23969</strain>
    </source>
</reference>
<evidence type="ECO:0000313" key="2">
    <source>
        <dbReference type="EMBL" id="OBY67130.1"/>
    </source>
</evidence>
<keyword evidence="1" id="KW-1133">Transmembrane helix</keyword>
<dbReference type="KEGG" id="prn:BW723_10115"/>
<dbReference type="Proteomes" id="UP000092612">
    <property type="component" value="Unassembled WGS sequence"/>
</dbReference>
<organism evidence="2 3">
    <name type="scientific">Polaribacter reichenbachii</name>
    <dbReference type="NCBI Taxonomy" id="996801"/>
    <lineage>
        <taxon>Bacteria</taxon>
        <taxon>Pseudomonadati</taxon>
        <taxon>Bacteroidota</taxon>
        <taxon>Flavobacteriia</taxon>
        <taxon>Flavobacteriales</taxon>
        <taxon>Flavobacteriaceae</taxon>
    </lineage>
</organism>
<feature type="transmembrane region" description="Helical" evidence="1">
    <location>
        <begin position="18"/>
        <end position="38"/>
    </location>
</feature>
<proteinExistence type="predicted"/>
<dbReference type="SUPFAM" id="SSF47781">
    <property type="entry name" value="RuvA domain 2-like"/>
    <property type="match status" value="2"/>
</dbReference>
<dbReference type="RefSeq" id="WP_068357698.1">
    <property type="nucleotide sequence ID" value="NZ_CP019337.1"/>
</dbReference>
<dbReference type="GO" id="GO:0015627">
    <property type="term" value="C:type II protein secretion system complex"/>
    <property type="evidence" value="ECO:0007669"/>
    <property type="project" value="TreeGrafter"/>
</dbReference>
<dbReference type="GO" id="GO:0015628">
    <property type="term" value="P:protein secretion by the type II secretion system"/>
    <property type="evidence" value="ECO:0007669"/>
    <property type="project" value="TreeGrafter"/>
</dbReference>
<keyword evidence="1" id="KW-0472">Membrane</keyword>